<keyword evidence="1" id="KW-0812">Transmembrane</keyword>
<feature type="transmembrane region" description="Helical" evidence="1">
    <location>
        <begin position="12"/>
        <end position="34"/>
    </location>
</feature>
<dbReference type="Pfam" id="PF07963">
    <property type="entry name" value="N_methyl"/>
    <property type="match status" value="1"/>
</dbReference>
<evidence type="ECO:0000313" key="3">
    <source>
        <dbReference type="Proteomes" id="UP000191820"/>
    </source>
</evidence>
<dbReference type="SUPFAM" id="SSF54523">
    <property type="entry name" value="Pili subunits"/>
    <property type="match status" value="1"/>
</dbReference>
<dbReference type="NCBIfam" id="TIGR02532">
    <property type="entry name" value="IV_pilin_GFxxxE"/>
    <property type="match status" value="1"/>
</dbReference>
<evidence type="ECO:0000256" key="1">
    <source>
        <dbReference type="SAM" id="Phobius"/>
    </source>
</evidence>
<dbReference type="EMBL" id="CP020472">
    <property type="protein sequence ID" value="ARD21262.1"/>
    <property type="molecule type" value="Genomic_DNA"/>
</dbReference>
<dbReference type="Proteomes" id="UP000191820">
    <property type="component" value="Chromosome"/>
</dbReference>
<dbReference type="InterPro" id="IPR045584">
    <property type="entry name" value="Pilin-like"/>
</dbReference>
<keyword evidence="1" id="KW-0472">Membrane</keyword>
<organism evidence="2 3">
    <name type="scientific">Shewanella japonica</name>
    <dbReference type="NCBI Taxonomy" id="93973"/>
    <lineage>
        <taxon>Bacteria</taxon>
        <taxon>Pseudomonadati</taxon>
        <taxon>Pseudomonadota</taxon>
        <taxon>Gammaproteobacteria</taxon>
        <taxon>Alteromonadales</taxon>
        <taxon>Shewanellaceae</taxon>
        <taxon>Shewanella</taxon>
    </lineage>
</organism>
<protein>
    <submittedName>
        <fullName evidence="2">Methylation site containing protein</fullName>
    </submittedName>
</protein>
<dbReference type="InterPro" id="IPR012902">
    <property type="entry name" value="N_methyl_site"/>
</dbReference>
<accession>A0ABM6JH94</accession>
<gene>
    <name evidence="2" type="ORF">SJ2017_0931</name>
</gene>
<keyword evidence="1" id="KW-1133">Transmembrane helix</keyword>
<dbReference type="RefSeq" id="WP_080915040.1">
    <property type="nucleotide sequence ID" value="NZ_CP020472.1"/>
</dbReference>
<proteinExistence type="predicted"/>
<dbReference type="PROSITE" id="PS00409">
    <property type="entry name" value="PROKAR_NTER_METHYL"/>
    <property type="match status" value="1"/>
</dbReference>
<sequence>MRSSYSQRGFTLIELVVVIIILGVLAVVAAPKFLNLKTDAVTANLQSLQASLQSANSLVYSKAAIDSQTSLESGEVEVNGIKIATTVGYITASKVNIPKAVEGDFAELASPAEAFTQDWGIYDVPNSGVYIFPQGYDISSNCNLRYSVTANVAEPAFYDLTVTGC</sequence>
<keyword evidence="3" id="KW-1185">Reference proteome</keyword>
<name>A0ABM6JH94_9GAMM</name>
<reference evidence="2 3" key="1">
    <citation type="submission" date="2017-03" db="EMBL/GenBank/DDBJ databases">
        <title>Genome sequencing of Shewanella japonica KCTC 22435.</title>
        <authorList>
            <person name="Kim K.M."/>
        </authorList>
    </citation>
    <scope>NUCLEOTIDE SEQUENCE [LARGE SCALE GENOMIC DNA]</scope>
    <source>
        <strain evidence="2 3">KCTC 22435</strain>
    </source>
</reference>
<evidence type="ECO:0000313" key="2">
    <source>
        <dbReference type="EMBL" id="ARD21262.1"/>
    </source>
</evidence>
<dbReference type="Gene3D" id="3.30.700.10">
    <property type="entry name" value="Glycoprotein, Type 4 Pilin"/>
    <property type="match status" value="1"/>
</dbReference>